<dbReference type="Proteomes" id="UP000002424">
    <property type="component" value="Chromosome"/>
</dbReference>
<evidence type="ECO:0000313" key="1">
    <source>
        <dbReference type="EMBL" id="ACO77888.1"/>
    </source>
</evidence>
<dbReference type="EnsemblBacteria" id="ACO77888">
    <property type="protein sequence ID" value="ACO77888"/>
    <property type="gene ID" value="Avin_16750"/>
</dbReference>
<name>C1DSD3_AZOVD</name>
<dbReference type="KEGG" id="avn:Avin_16750"/>
<reference evidence="1 2" key="1">
    <citation type="journal article" date="2009" name="J. Bacteriol.">
        <title>Genome sequence of Azotobacter vinelandii, an obligate aerobe specialized to support diverse anaerobic metabolic processes.</title>
        <authorList>
            <person name="Setubal J.C."/>
            <person name="dos Santos P."/>
            <person name="Goldman B.S."/>
            <person name="Ertesvag H."/>
            <person name="Espin G."/>
            <person name="Rubio L.M."/>
            <person name="Valla S."/>
            <person name="Almeida N.F."/>
            <person name="Balasubramanian D."/>
            <person name="Cromes L."/>
            <person name="Curatti L."/>
            <person name="Du Z."/>
            <person name="Godsy E."/>
            <person name="Goodner B."/>
            <person name="Hellner-Burris K."/>
            <person name="Hernandez J.A."/>
            <person name="Houmiel K."/>
            <person name="Imperial J."/>
            <person name="Kennedy C."/>
            <person name="Larson T.J."/>
            <person name="Latreille P."/>
            <person name="Ligon L.S."/>
            <person name="Lu J."/>
            <person name="Maerk M."/>
            <person name="Miller N.M."/>
            <person name="Norton S."/>
            <person name="O'Carroll I.P."/>
            <person name="Paulsen I."/>
            <person name="Raulfs E.C."/>
            <person name="Roemer R."/>
            <person name="Rosser J."/>
            <person name="Segura D."/>
            <person name="Slater S."/>
            <person name="Stricklin S.L."/>
            <person name="Studholme D.J."/>
            <person name="Sun J."/>
            <person name="Viana C.J."/>
            <person name="Wallin E."/>
            <person name="Wang B."/>
            <person name="Wheeler C."/>
            <person name="Zhu H."/>
            <person name="Dean D.R."/>
            <person name="Dixon R."/>
            <person name="Wood D."/>
        </authorList>
    </citation>
    <scope>NUCLEOTIDE SEQUENCE [LARGE SCALE GENOMIC DNA]</scope>
    <source>
        <strain evidence="2">DJ / ATCC BAA-1303</strain>
    </source>
</reference>
<gene>
    <name evidence="1" type="ordered locus">Avin_16750</name>
</gene>
<protein>
    <submittedName>
        <fullName evidence="1">Uncharacterized protein</fullName>
    </submittedName>
</protein>
<dbReference type="EMBL" id="CP001157">
    <property type="protein sequence ID" value="ACO77888.1"/>
    <property type="molecule type" value="Genomic_DNA"/>
</dbReference>
<dbReference type="HOGENOM" id="CLU_3371772_0_0_6"/>
<keyword evidence="2" id="KW-1185">Reference proteome</keyword>
<accession>C1DSD3</accession>
<evidence type="ECO:0000313" key="2">
    <source>
        <dbReference type="Proteomes" id="UP000002424"/>
    </source>
</evidence>
<dbReference type="STRING" id="322710.Avin_16750"/>
<proteinExistence type="predicted"/>
<dbReference type="AlphaFoldDB" id="C1DSD3"/>
<organism evidence="1 2">
    <name type="scientific">Azotobacter vinelandii (strain DJ / ATCC BAA-1303)</name>
    <dbReference type="NCBI Taxonomy" id="322710"/>
    <lineage>
        <taxon>Bacteria</taxon>
        <taxon>Pseudomonadati</taxon>
        <taxon>Pseudomonadota</taxon>
        <taxon>Gammaproteobacteria</taxon>
        <taxon>Pseudomonadales</taxon>
        <taxon>Pseudomonadaceae</taxon>
        <taxon>Azotobacter</taxon>
    </lineage>
</organism>
<sequence length="34" mass="3964">MVRWSLPAPAVSLRRSGEKTGAPWRTVFRPRLRQ</sequence>